<dbReference type="EMBL" id="LDPR01000005">
    <property type="protein sequence ID" value="KLO37449.1"/>
    <property type="molecule type" value="Genomic_DNA"/>
</dbReference>
<gene>
    <name evidence="1" type="ORF">ABH38_08595</name>
</gene>
<dbReference type="RefSeq" id="WP_047315741.1">
    <property type="nucleotide sequence ID" value="NZ_LDPQ01000016.1"/>
</dbReference>
<dbReference type="AlphaFoldDB" id="A0A0I9TIQ3"/>
<proteinExistence type="predicted"/>
<name>A0A0I9TIQ3_9MYCO</name>
<dbReference type="Proteomes" id="UP000036334">
    <property type="component" value="Unassembled WGS sequence"/>
</dbReference>
<dbReference type="OrthoDB" id="4299905at2"/>
<keyword evidence="2" id="KW-1185">Reference proteome</keyword>
<sequence length="115" mass="11868">MKLRINTTGVSFTCTRAPEPRTLFESGQPRIDKATGLPLWLVQVMALDSDGGDVISVTVAGEPKITVGQQVALSGLVAVPWSQDGRSGVAYRADAITAGDSTTAAAKGPGLQGRS</sequence>
<accession>A0A0I9TIQ3</accession>
<dbReference type="PATRIC" id="fig|29311.18.peg.1387"/>
<protein>
    <recommendedName>
        <fullName evidence="3">Regulatory protein</fullName>
    </recommendedName>
</protein>
<organism evidence="1 2">
    <name type="scientific">Mycobacterium haemophilum</name>
    <dbReference type="NCBI Taxonomy" id="29311"/>
    <lineage>
        <taxon>Bacteria</taxon>
        <taxon>Bacillati</taxon>
        <taxon>Actinomycetota</taxon>
        <taxon>Actinomycetes</taxon>
        <taxon>Mycobacteriales</taxon>
        <taxon>Mycobacteriaceae</taxon>
        <taxon>Mycobacterium</taxon>
    </lineage>
</organism>
<evidence type="ECO:0000313" key="2">
    <source>
        <dbReference type="Proteomes" id="UP000036334"/>
    </source>
</evidence>
<reference evidence="1 2" key="1">
    <citation type="submission" date="2015-05" db="EMBL/GenBank/DDBJ databases">
        <title>Genome sequence of Mycobacterium haemophilum.</title>
        <authorList>
            <person name="Greninger A.L."/>
            <person name="Cunningham G."/>
            <person name="Miller S."/>
        </authorList>
    </citation>
    <scope>NUCLEOTIDE SEQUENCE [LARGE SCALE GENOMIC DNA]</scope>
    <source>
        <strain evidence="2">UC1</strain>
    </source>
</reference>
<comment type="caution">
    <text evidence="1">The sequence shown here is derived from an EMBL/GenBank/DDBJ whole genome shotgun (WGS) entry which is preliminary data.</text>
</comment>
<evidence type="ECO:0008006" key="3">
    <source>
        <dbReference type="Google" id="ProtNLM"/>
    </source>
</evidence>
<evidence type="ECO:0000313" key="1">
    <source>
        <dbReference type="EMBL" id="KLO37449.1"/>
    </source>
</evidence>